<dbReference type="AlphaFoldDB" id="A0A1V0USA7"/>
<gene>
    <name evidence="1" type="ORF">B7C51_09445</name>
</gene>
<evidence type="ECO:0008006" key="3">
    <source>
        <dbReference type="Google" id="ProtNLM"/>
    </source>
</evidence>
<accession>A0A1V0USA7</accession>
<sequence>MERNDRVGSYLAADPRVDFISWKEKDWIYAVQGQTAKELRFKTNGDLTDPYRQKWAVEGNLGVLDLNTDPSKGSLGYGQYPDALQRLSGALNSHQGEFLVVTAKPGYELADRSSPKHKGGGGHGSIRQQESLIPLIICGTDQKPQYLRIIDLKPFILKLLK</sequence>
<organism evidence="1 2">
    <name type="scientific">Paenibacillus larvae subsp. pulvifaciens</name>
    <dbReference type="NCBI Taxonomy" id="1477"/>
    <lineage>
        <taxon>Bacteria</taxon>
        <taxon>Bacillati</taxon>
        <taxon>Bacillota</taxon>
        <taxon>Bacilli</taxon>
        <taxon>Bacillales</taxon>
        <taxon>Paenibacillaceae</taxon>
        <taxon>Paenibacillus</taxon>
    </lineage>
</organism>
<proteinExistence type="predicted"/>
<reference evidence="1 2" key="1">
    <citation type="submission" date="2017-03" db="EMBL/GenBank/DDBJ databases">
        <title>Paenibacillus larvae genome sequencing.</title>
        <authorList>
            <person name="Dingman D.W."/>
        </authorList>
    </citation>
    <scope>NUCLEOTIDE SEQUENCE [LARGE SCALE GENOMIC DNA]</scope>
    <source>
        <strain evidence="1 2">SAG 10367</strain>
    </source>
</reference>
<dbReference type="Proteomes" id="UP000192727">
    <property type="component" value="Chromosome"/>
</dbReference>
<evidence type="ECO:0000313" key="1">
    <source>
        <dbReference type="EMBL" id="ARF68011.1"/>
    </source>
</evidence>
<protein>
    <recommendedName>
        <fullName evidence="3">Type I phosphodiesterase/nucleotide pyrophosphatase</fullName>
    </recommendedName>
</protein>
<dbReference type="RefSeq" id="WP_023483558.1">
    <property type="nucleotide sequence ID" value="NZ_CP020557.1"/>
</dbReference>
<evidence type="ECO:0000313" key="2">
    <source>
        <dbReference type="Proteomes" id="UP000192727"/>
    </source>
</evidence>
<dbReference type="SUPFAM" id="SSF53649">
    <property type="entry name" value="Alkaline phosphatase-like"/>
    <property type="match status" value="1"/>
</dbReference>
<dbReference type="EMBL" id="CP020557">
    <property type="protein sequence ID" value="ARF68011.1"/>
    <property type="molecule type" value="Genomic_DNA"/>
</dbReference>
<dbReference type="InterPro" id="IPR017850">
    <property type="entry name" value="Alkaline_phosphatase_core_sf"/>
</dbReference>
<name>A0A1V0USA7_9BACL</name>